<dbReference type="SUPFAM" id="SSF53850">
    <property type="entry name" value="Periplasmic binding protein-like II"/>
    <property type="match status" value="1"/>
</dbReference>
<protein>
    <submittedName>
        <fullName evidence="3">Unannotated protein</fullName>
    </submittedName>
</protein>
<dbReference type="AlphaFoldDB" id="A0A6J7N633"/>
<proteinExistence type="inferred from homology"/>
<dbReference type="InterPro" id="IPR024370">
    <property type="entry name" value="PBP_domain"/>
</dbReference>
<dbReference type="Gene3D" id="3.40.190.10">
    <property type="entry name" value="Periplasmic binding protein-like II"/>
    <property type="match status" value="2"/>
</dbReference>
<organism evidence="3">
    <name type="scientific">freshwater metagenome</name>
    <dbReference type="NCBI Taxonomy" id="449393"/>
    <lineage>
        <taxon>unclassified sequences</taxon>
        <taxon>metagenomes</taxon>
        <taxon>ecological metagenomes</taxon>
    </lineage>
</organism>
<dbReference type="Pfam" id="PF12849">
    <property type="entry name" value="PBP_like_2"/>
    <property type="match status" value="1"/>
</dbReference>
<evidence type="ECO:0000256" key="1">
    <source>
        <dbReference type="ARBA" id="ARBA00008725"/>
    </source>
</evidence>
<dbReference type="EMBL" id="CAFBOG010000126">
    <property type="protein sequence ID" value="CAB4986033.1"/>
    <property type="molecule type" value="Genomic_DNA"/>
</dbReference>
<reference evidence="3" key="1">
    <citation type="submission" date="2020-05" db="EMBL/GenBank/DDBJ databases">
        <authorList>
            <person name="Chiriac C."/>
            <person name="Salcher M."/>
            <person name="Ghai R."/>
            <person name="Kavagutti S V."/>
        </authorList>
    </citation>
    <scope>NUCLEOTIDE SEQUENCE</scope>
</reference>
<dbReference type="InterPro" id="IPR050962">
    <property type="entry name" value="Phosphate-bind_PstS"/>
</dbReference>
<evidence type="ECO:0000313" key="3">
    <source>
        <dbReference type="EMBL" id="CAB4986033.1"/>
    </source>
</evidence>
<feature type="domain" description="PBP" evidence="2">
    <location>
        <begin position="41"/>
        <end position="355"/>
    </location>
</feature>
<evidence type="ECO:0000259" key="2">
    <source>
        <dbReference type="Pfam" id="PF12849"/>
    </source>
</evidence>
<gene>
    <name evidence="3" type="ORF">UFOPK3914_01317</name>
</gene>
<accession>A0A6J7N633</accession>
<dbReference type="PANTHER" id="PTHR42996">
    <property type="entry name" value="PHOSPHATE-BINDING PROTEIN PSTS"/>
    <property type="match status" value="1"/>
</dbReference>
<sequence>MKILRRRALVAPGFRTASAITLSAIVAVSVLCTGVAHAAGPTVTGTGSSFAALEIEQWKSDVANEYDIAINYQAGGSTQGRLNYLNGTVDFGASDIEFQPDEQNLINSSSRKDFVYVPVSAGPLAFMFNLTGPGGRISDLSLSRRDACRIFTEADIKWNDPSIQATNPGVALPDKKIRPVVRNDGSGTSYVLSEYCINVAGDVWNAFKTYVATNNPDQNSIPLREGGPVSTWPQGIGSATGATASTGVAQTVQLSPDTITYVDAATAVTTFIDGATSPVASVENAAGAYMKPVPAAATIALGYAEARANGTFALRYDGADPGAYFPSTYSYVIAQTAGFDPAKGKVLGTFLNYAVTAGQRNVEELSYSRLSTVLVNLALDKVQQIPGAPARPTDLAGAPPPPNVLAGTGAGGAAGAAGLAGGVAGAAGGSAGAAGAAGGLGGSGGAALTPEQAKAAAAAAEVLAAQAQAASEAAAADQSAADEILAVQTNGPGGREVIFTLLQGALLVGLGVFLSKGVRTSWQKK</sequence>
<dbReference type="PANTHER" id="PTHR42996:SF1">
    <property type="entry name" value="PHOSPHATE-BINDING PROTEIN PSTS"/>
    <property type="match status" value="1"/>
</dbReference>
<comment type="similarity">
    <text evidence="1">Belongs to the PstS family.</text>
</comment>
<name>A0A6J7N633_9ZZZZ</name>